<feature type="region of interest" description="Disordered" evidence="1">
    <location>
        <begin position="19"/>
        <end position="49"/>
    </location>
</feature>
<feature type="region of interest" description="Disordered" evidence="1">
    <location>
        <begin position="714"/>
        <end position="741"/>
    </location>
</feature>
<protein>
    <recommendedName>
        <fullName evidence="2">Peptidase S8/S53 domain-containing protein</fullName>
    </recommendedName>
</protein>
<reference evidence="3" key="1">
    <citation type="submission" date="2018-03" db="EMBL/GenBank/DDBJ databases">
        <authorList>
            <person name="Guldener U."/>
        </authorList>
    </citation>
    <scope>NUCLEOTIDE SEQUENCE</scope>
</reference>
<dbReference type="EMBL" id="ONZQ02000002">
    <property type="protein sequence ID" value="SPN98679.1"/>
    <property type="molecule type" value="Genomic_DNA"/>
</dbReference>
<evidence type="ECO:0000259" key="2">
    <source>
        <dbReference type="Pfam" id="PF00082"/>
    </source>
</evidence>
<evidence type="ECO:0000313" key="4">
    <source>
        <dbReference type="Proteomes" id="UP001187682"/>
    </source>
</evidence>
<name>A0AAE8MS28_9PEZI</name>
<keyword evidence="4" id="KW-1185">Reference proteome</keyword>
<comment type="caution">
    <text evidence="3">The sequence shown here is derived from an EMBL/GenBank/DDBJ whole genome shotgun (WGS) entry which is preliminary data.</text>
</comment>
<dbReference type="GO" id="GO:0006508">
    <property type="term" value="P:proteolysis"/>
    <property type="evidence" value="ECO:0007669"/>
    <property type="project" value="InterPro"/>
</dbReference>
<evidence type="ECO:0000313" key="3">
    <source>
        <dbReference type="EMBL" id="SPN98679.1"/>
    </source>
</evidence>
<feature type="domain" description="Peptidase S8/S53" evidence="2">
    <location>
        <begin position="816"/>
        <end position="983"/>
    </location>
</feature>
<dbReference type="AlphaFoldDB" id="A0AAE8MS28"/>
<dbReference type="GO" id="GO:0004252">
    <property type="term" value="F:serine-type endopeptidase activity"/>
    <property type="evidence" value="ECO:0007669"/>
    <property type="project" value="InterPro"/>
</dbReference>
<proteinExistence type="predicted"/>
<feature type="region of interest" description="Disordered" evidence="1">
    <location>
        <begin position="232"/>
        <end position="265"/>
    </location>
</feature>
<feature type="compositionally biased region" description="Basic and acidic residues" evidence="1">
    <location>
        <begin position="22"/>
        <end position="38"/>
    </location>
</feature>
<dbReference type="Pfam" id="PF00082">
    <property type="entry name" value="Peptidase_S8"/>
    <property type="match status" value="1"/>
</dbReference>
<evidence type="ECO:0000256" key="1">
    <source>
        <dbReference type="SAM" id="MobiDB-lite"/>
    </source>
</evidence>
<dbReference type="Proteomes" id="UP001187682">
    <property type="component" value="Unassembled WGS sequence"/>
</dbReference>
<feature type="region of interest" description="Disordered" evidence="1">
    <location>
        <begin position="514"/>
        <end position="553"/>
    </location>
</feature>
<feature type="compositionally biased region" description="Basic and acidic residues" evidence="1">
    <location>
        <begin position="540"/>
        <end position="552"/>
    </location>
</feature>
<dbReference type="InterPro" id="IPR000209">
    <property type="entry name" value="Peptidase_S8/S53_dom"/>
</dbReference>
<gene>
    <name evidence="3" type="ORF">DNG_01723</name>
</gene>
<feature type="compositionally biased region" description="Polar residues" evidence="1">
    <location>
        <begin position="235"/>
        <end position="260"/>
    </location>
</feature>
<dbReference type="SUPFAM" id="SSF52743">
    <property type="entry name" value="Subtilisin-like"/>
    <property type="match status" value="1"/>
</dbReference>
<dbReference type="InterPro" id="IPR036852">
    <property type="entry name" value="Peptidase_S8/S53_dom_sf"/>
</dbReference>
<sequence length="1076" mass="120133">MPKKVSDFIEVPTAVVKPGLGVDKRGKSGKEEAYKPDKIQSNSNDALTDDEDNEKFQVLLQHKRLVNSWMKGPGQEYDLNNEKYAEYKNALNKLALDNENVLHRAIQALKEKKSSRNIGAGNIPDTLLTDKALDVIEQVVVDNPTFFTDSARDQIPLFEAPKCEAAIFLRIIKLVVPNSVAGRLNVTSKECRRENEVCPLWDVTEKRRRQCEKGGNVGENVTSFELVDKEERQDAQSSIEDAQSSLGDEQSTLGDEQSSLGDREGIDDTHMYRCLHDEIDAHKVLREDERLRKALRVALRDRERVHSDCLKPLLVAKRFDCGLDGRAQTIPRQSFETFLDLCPSDVFDEAPEKGPTPLQIAVQLFSEQSLDYELLFTTIEALVNRRPKSIFLSTGAGDSARTAYRILKTLKAAKEPENTLWRSRAEELLKRKCIGYREPVPDKKKQMVDVDLQETKRNFLYWDLKAEKRFSLTLMDESVMLDKSYIETVRDLSGMKFETVLEFIRLPYWKPLGTPSGPRDTEERGNRAPDPGSTANPGSVRRDGSEGRKVSQEAELDPYKTLFEWLWEGSPDGKNKVRKIFTVEVDDSGPEPHSNAAIREAMRGRADADGNLPRDFGVEVWKWKKFDICADTVATAVPDAHEVYLYSQGNTAVLRGWACDLALSRLKRLKKLIIEIYPKNANDKADCLAYKKGFKRGIREQCPWLEDDDISYTIPDSSGEDDGSNQNGVGKGRDGKGQISSLSSGATLERKDWVGRLKKFNGFMTNITRSLSPRDKPLVEVALLDDGVKLMGLEGDQTGWSFRGDGIEYFVGPCVHGTEMAGCIREVCPMTTLRICRLDDSKAAGNDKFTIKSCSKALRWAIDNGVEIISMSWSYEWKFESQDENDDKAEFAGLVKEAARKAILFAALPDKEVQLQEVAPVGLSDDVIKIGSATRFGKVTEDNALVHSDFILPGEEIQRPGGPPAKGSSYATAYAAGLAAMVLCCLQAHCELVAEEGEDKRPAKMVRVAKTAKGMRTVFRNLSGDGGSKDGGPPFLQPYHVFGESFLDGKGYRLEKLREISTTMLSPTDLKGFPGV</sequence>
<accession>A0AAE8MS28</accession>
<dbReference type="Gene3D" id="3.40.50.200">
    <property type="entry name" value="Peptidase S8/S53 domain"/>
    <property type="match status" value="1"/>
</dbReference>
<organism evidence="3 4">
    <name type="scientific">Cephalotrichum gorgonifer</name>
    <dbReference type="NCBI Taxonomy" id="2041049"/>
    <lineage>
        <taxon>Eukaryota</taxon>
        <taxon>Fungi</taxon>
        <taxon>Dikarya</taxon>
        <taxon>Ascomycota</taxon>
        <taxon>Pezizomycotina</taxon>
        <taxon>Sordariomycetes</taxon>
        <taxon>Hypocreomycetidae</taxon>
        <taxon>Microascales</taxon>
        <taxon>Microascaceae</taxon>
        <taxon>Cephalotrichum</taxon>
    </lineage>
</organism>